<proteinExistence type="predicted"/>
<evidence type="ECO:0000313" key="2">
    <source>
        <dbReference type="EMBL" id="MBO0359261.1"/>
    </source>
</evidence>
<feature type="signal peptide" evidence="1">
    <location>
        <begin position="1"/>
        <end position="26"/>
    </location>
</feature>
<dbReference type="Proteomes" id="UP000664144">
    <property type="component" value="Unassembled WGS sequence"/>
</dbReference>
<dbReference type="EMBL" id="JAFLQZ010000010">
    <property type="protein sequence ID" value="MBO0359261.1"/>
    <property type="molecule type" value="Genomic_DNA"/>
</dbReference>
<protein>
    <recommendedName>
        <fullName evidence="4">DUF3575 domain-containing protein</fullName>
    </recommendedName>
</protein>
<gene>
    <name evidence="2" type="ORF">J0X19_14965</name>
</gene>
<reference evidence="2" key="1">
    <citation type="submission" date="2021-03" db="EMBL/GenBank/DDBJ databases">
        <authorList>
            <person name="Kim M.K."/>
        </authorList>
    </citation>
    <scope>NUCLEOTIDE SEQUENCE</scope>
    <source>
        <strain evidence="2">BT186</strain>
    </source>
</reference>
<sequence>MYSLVGIPSLSMVVGALLFVSLPAAAQTPDSTAVRTRPIGTLITLGTGIVTPGFEFGGFGGLSLPLILSVEHHLSPAVSLYANGFSGFHLYNGLFDQYRRFGVGYYGFDAGIRYYYNQEKRRLKGRPTGPFVGNYVALQASSVFRPAINYSNYRYSGLTAIWGMQRRVGKYGWLNTYVGAGIGRSGRYYYTPEFENSRYGLLLELGVKVSLGSRLTR</sequence>
<name>A0A939JBL2_9BACT</name>
<organism evidence="2 3">
    <name type="scientific">Hymenobacter telluris</name>
    <dbReference type="NCBI Taxonomy" id="2816474"/>
    <lineage>
        <taxon>Bacteria</taxon>
        <taxon>Pseudomonadati</taxon>
        <taxon>Bacteroidota</taxon>
        <taxon>Cytophagia</taxon>
        <taxon>Cytophagales</taxon>
        <taxon>Hymenobacteraceae</taxon>
        <taxon>Hymenobacter</taxon>
    </lineage>
</organism>
<keyword evidence="1" id="KW-0732">Signal</keyword>
<dbReference type="AlphaFoldDB" id="A0A939JBL2"/>
<evidence type="ECO:0000256" key="1">
    <source>
        <dbReference type="SAM" id="SignalP"/>
    </source>
</evidence>
<evidence type="ECO:0000313" key="3">
    <source>
        <dbReference type="Proteomes" id="UP000664144"/>
    </source>
</evidence>
<feature type="chain" id="PRO_5037049950" description="DUF3575 domain-containing protein" evidence="1">
    <location>
        <begin position="27"/>
        <end position="217"/>
    </location>
</feature>
<accession>A0A939JBL2</accession>
<dbReference type="RefSeq" id="WP_206985188.1">
    <property type="nucleotide sequence ID" value="NZ_JAFLQZ010000010.1"/>
</dbReference>
<keyword evidence="3" id="KW-1185">Reference proteome</keyword>
<comment type="caution">
    <text evidence="2">The sequence shown here is derived from an EMBL/GenBank/DDBJ whole genome shotgun (WGS) entry which is preliminary data.</text>
</comment>
<evidence type="ECO:0008006" key="4">
    <source>
        <dbReference type="Google" id="ProtNLM"/>
    </source>
</evidence>